<evidence type="ECO:0000313" key="3">
    <source>
        <dbReference type="EMBL" id="MFC5673303.1"/>
    </source>
</evidence>
<dbReference type="EMBL" id="JBHSPC010000083">
    <property type="protein sequence ID" value="MFC5673303.1"/>
    <property type="molecule type" value="Genomic_DNA"/>
</dbReference>
<reference evidence="4" key="1">
    <citation type="journal article" date="2019" name="Int. J. Syst. Evol. Microbiol.">
        <title>The Global Catalogue of Microorganisms (GCM) 10K type strain sequencing project: providing services to taxonomists for standard genome sequencing and annotation.</title>
        <authorList>
            <consortium name="The Broad Institute Genomics Platform"/>
            <consortium name="The Broad Institute Genome Sequencing Center for Infectious Disease"/>
            <person name="Wu L."/>
            <person name="Ma J."/>
        </authorList>
    </citation>
    <scope>NUCLEOTIDE SEQUENCE [LARGE SCALE GENOMIC DNA]</scope>
    <source>
        <strain evidence="4">JCM 13852</strain>
    </source>
</reference>
<name>A0ABW0XS08_9ACTN</name>
<feature type="domain" description="HTH merR-type" evidence="2">
    <location>
        <begin position="15"/>
        <end position="76"/>
    </location>
</feature>
<keyword evidence="4" id="KW-1185">Reference proteome</keyword>
<dbReference type="InterPro" id="IPR047057">
    <property type="entry name" value="MerR_fam"/>
</dbReference>
<dbReference type="SUPFAM" id="SSF46955">
    <property type="entry name" value="Putative DNA-binding domain"/>
    <property type="match status" value="1"/>
</dbReference>
<dbReference type="PROSITE" id="PS50937">
    <property type="entry name" value="HTH_MERR_2"/>
    <property type="match status" value="1"/>
</dbReference>
<dbReference type="Pfam" id="PF13411">
    <property type="entry name" value="MerR_1"/>
    <property type="match status" value="1"/>
</dbReference>
<dbReference type="Gene3D" id="1.10.1660.10">
    <property type="match status" value="1"/>
</dbReference>
<gene>
    <name evidence="3" type="ORF">ACFP2V_25310</name>
</gene>
<evidence type="ECO:0000313" key="4">
    <source>
        <dbReference type="Proteomes" id="UP001596183"/>
    </source>
</evidence>
<keyword evidence="1" id="KW-0238">DNA-binding</keyword>
<dbReference type="SMART" id="SM00422">
    <property type="entry name" value="HTH_MERR"/>
    <property type="match status" value="1"/>
</dbReference>
<dbReference type="RefSeq" id="WP_381216893.1">
    <property type="nucleotide sequence ID" value="NZ_JBHSPC010000083.1"/>
</dbReference>
<sequence>MHHGDRRLGAAARCARRAGVSERSLRCYGREDLLSAERPPGGHREYTSAAVDRVRRIQELYAAGLCGSKIAKLLPCMRDSAGGPSETADTLLVSELTVERDRIDRVIGDLRRSRTLLDAVITAASRTAPSRTADPIRQTP</sequence>
<protein>
    <submittedName>
        <fullName evidence="3">MerR family transcriptional regulator</fullName>
    </submittedName>
</protein>
<dbReference type="PANTHER" id="PTHR30204:SF97">
    <property type="entry name" value="MERR FAMILY REGULATORY PROTEIN"/>
    <property type="match status" value="1"/>
</dbReference>
<dbReference type="InterPro" id="IPR000551">
    <property type="entry name" value="MerR-type_HTH_dom"/>
</dbReference>
<dbReference type="Proteomes" id="UP001596183">
    <property type="component" value="Unassembled WGS sequence"/>
</dbReference>
<evidence type="ECO:0000256" key="1">
    <source>
        <dbReference type="ARBA" id="ARBA00023125"/>
    </source>
</evidence>
<dbReference type="InterPro" id="IPR009061">
    <property type="entry name" value="DNA-bd_dom_put_sf"/>
</dbReference>
<dbReference type="PANTHER" id="PTHR30204">
    <property type="entry name" value="REDOX-CYCLING DRUG-SENSING TRANSCRIPTIONAL ACTIVATOR SOXR"/>
    <property type="match status" value="1"/>
</dbReference>
<evidence type="ECO:0000259" key="2">
    <source>
        <dbReference type="PROSITE" id="PS50937"/>
    </source>
</evidence>
<proteinExistence type="predicted"/>
<comment type="caution">
    <text evidence="3">The sequence shown here is derived from an EMBL/GenBank/DDBJ whole genome shotgun (WGS) entry which is preliminary data.</text>
</comment>
<accession>A0ABW0XS08</accession>
<organism evidence="3 4">
    <name type="scientific">Streptomyces incanus</name>
    <dbReference type="NCBI Taxonomy" id="887453"/>
    <lineage>
        <taxon>Bacteria</taxon>
        <taxon>Bacillati</taxon>
        <taxon>Actinomycetota</taxon>
        <taxon>Actinomycetes</taxon>
        <taxon>Kitasatosporales</taxon>
        <taxon>Streptomycetaceae</taxon>
        <taxon>Streptomyces</taxon>
    </lineage>
</organism>